<evidence type="ECO:0000313" key="3">
    <source>
        <dbReference type="EMBL" id="QKE90092.1"/>
    </source>
</evidence>
<dbReference type="InterPro" id="IPR008928">
    <property type="entry name" value="6-hairpin_glycosidase_sf"/>
</dbReference>
<gene>
    <name evidence="3" type="ORF">HN018_08540</name>
</gene>
<sequence length="377" mass="41904">MAASELLKQAADRIEVWFSHAWPLWIDRGLDPKGLFYEQLDFSGQPDEIVSRRMRVQGRQLYTFSRAVEAGHAAALPRLRHALASIETYGWGIDAQPGWIHLLGPDGSPQDTLRDTYDQAFLLFGLHGAARAGLPNARQLADHTLAFIDTSLTEPSDGSVREGVPASLPRRSNPHMHLLEALLAWFELTGEQQFLDRANRIADVFAASLFDRASGILGEFFTAGFQLAPPPMGEIVEPGHHFEWSWLLYRLAGFDGRDLIEEAGALHRWGLAHGLGSEGYAVDECDRSGHQTRPSRRIWPQTELIKSCLVNGQHDAAARLSLAVLDTYFATGTQGLWIDQFDQAGRQTSDVVPASTFYHIVVAFEEVLRYARSAHPA</sequence>
<dbReference type="Gene3D" id="1.50.10.10">
    <property type="match status" value="1"/>
</dbReference>
<reference evidence="3 4" key="1">
    <citation type="journal article" date="2014" name="World J. Microbiol. Biotechnol.">
        <title>Biodiversity and physiological characteristics of Antarctic and Arctic lichens-associated bacteria.</title>
        <authorList>
            <person name="Lee Y.M."/>
            <person name="Kim E.H."/>
            <person name="Lee H.K."/>
            <person name="Hong S.G."/>
        </authorList>
    </citation>
    <scope>NUCLEOTIDE SEQUENCE [LARGE SCALE GENOMIC DNA]</scope>
    <source>
        <strain evidence="3 4">PAMC 26569</strain>
    </source>
</reference>
<name>A0A6M8HP31_9PROT</name>
<keyword evidence="4" id="KW-1185">Reference proteome</keyword>
<protein>
    <submittedName>
        <fullName evidence="3">N-acylglucosamine 2-epimerase</fullName>
    </submittedName>
</protein>
<keyword evidence="2" id="KW-0413">Isomerase</keyword>
<organism evidence="3 4">
    <name type="scientific">Lichenicola cladoniae</name>
    <dbReference type="NCBI Taxonomy" id="1484109"/>
    <lineage>
        <taxon>Bacteria</taxon>
        <taxon>Pseudomonadati</taxon>
        <taxon>Pseudomonadota</taxon>
        <taxon>Alphaproteobacteria</taxon>
        <taxon>Acetobacterales</taxon>
        <taxon>Acetobacteraceae</taxon>
        <taxon>Lichenicola</taxon>
    </lineage>
</organism>
<dbReference type="InterPro" id="IPR010819">
    <property type="entry name" value="AGE/CE"/>
</dbReference>
<dbReference type="KEGG" id="lck:HN018_08540"/>
<proteinExistence type="inferred from homology"/>
<dbReference type="InterPro" id="IPR012341">
    <property type="entry name" value="6hp_glycosidase-like_sf"/>
</dbReference>
<comment type="similarity">
    <text evidence="1">Belongs to the N-acylglucosamine 2-epimerase family.</text>
</comment>
<dbReference type="AlphaFoldDB" id="A0A6M8HP31"/>
<dbReference type="PANTHER" id="PTHR15108">
    <property type="entry name" value="N-ACYLGLUCOSAMINE-2-EPIMERASE"/>
    <property type="match status" value="1"/>
</dbReference>
<dbReference type="GO" id="GO:0005975">
    <property type="term" value="P:carbohydrate metabolic process"/>
    <property type="evidence" value="ECO:0007669"/>
    <property type="project" value="InterPro"/>
</dbReference>
<dbReference type="Pfam" id="PF07221">
    <property type="entry name" value="GlcNAc_2-epim"/>
    <property type="match status" value="1"/>
</dbReference>
<dbReference type="Proteomes" id="UP000500767">
    <property type="component" value="Chromosome"/>
</dbReference>
<dbReference type="GO" id="GO:0016853">
    <property type="term" value="F:isomerase activity"/>
    <property type="evidence" value="ECO:0007669"/>
    <property type="project" value="UniProtKB-KW"/>
</dbReference>
<evidence type="ECO:0000256" key="1">
    <source>
        <dbReference type="ARBA" id="ARBA00008558"/>
    </source>
</evidence>
<accession>A0A6M8HP31</accession>
<dbReference type="RefSeq" id="WP_171835958.1">
    <property type="nucleotide sequence ID" value="NZ_CP053708.1"/>
</dbReference>
<dbReference type="SUPFAM" id="SSF48208">
    <property type="entry name" value="Six-hairpin glycosidases"/>
    <property type="match status" value="1"/>
</dbReference>
<evidence type="ECO:0000313" key="4">
    <source>
        <dbReference type="Proteomes" id="UP000500767"/>
    </source>
</evidence>
<evidence type="ECO:0000256" key="2">
    <source>
        <dbReference type="ARBA" id="ARBA00023235"/>
    </source>
</evidence>
<dbReference type="EMBL" id="CP053708">
    <property type="protein sequence ID" value="QKE90092.1"/>
    <property type="molecule type" value="Genomic_DNA"/>
</dbReference>